<name>A0A8H3GEH7_9AGAM</name>
<proteinExistence type="predicted"/>
<dbReference type="InterPro" id="IPR036249">
    <property type="entry name" value="Thioredoxin-like_sf"/>
</dbReference>
<gene>
    <name evidence="2" type="ORF">RDB_LOCUS142498</name>
</gene>
<protein>
    <recommendedName>
        <fullName evidence="1">GST N-terminal domain-containing protein</fullName>
    </recommendedName>
</protein>
<dbReference type="AlphaFoldDB" id="A0A8H3GEH7"/>
<comment type="caution">
    <text evidence="2">The sequence shown here is derived from an EMBL/GenBank/DDBJ whole genome shotgun (WGS) entry which is preliminary data.</text>
</comment>
<dbReference type="InterPro" id="IPR054416">
    <property type="entry name" value="GST_UstS-like_C"/>
</dbReference>
<organism evidence="2 3">
    <name type="scientific">Rhizoctonia solani</name>
    <dbReference type="NCBI Taxonomy" id="456999"/>
    <lineage>
        <taxon>Eukaryota</taxon>
        <taxon>Fungi</taxon>
        <taxon>Dikarya</taxon>
        <taxon>Basidiomycota</taxon>
        <taxon>Agaricomycotina</taxon>
        <taxon>Agaricomycetes</taxon>
        <taxon>Cantharellales</taxon>
        <taxon>Ceratobasidiaceae</taxon>
        <taxon>Rhizoctonia</taxon>
    </lineage>
</organism>
<dbReference type="PROSITE" id="PS50404">
    <property type="entry name" value="GST_NTER"/>
    <property type="match status" value="1"/>
</dbReference>
<dbReference type="InterPro" id="IPR036282">
    <property type="entry name" value="Glutathione-S-Trfase_C_sf"/>
</dbReference>
<accession>A0A8H3GEH7</accession>
<dbReference type="SUPFAM" id="SSF52833">
    <property type="entry name" value="Thioredoxin-like"/>
    <property type="match status" value="1"/>
</dbReference>
<evidence type="ECO:0000313" key="3">
    <source>
        <dbReference type="Proteomes" id="UP000663846"/>
    </source>
</evidence>
<dbReference type="InterPro" id="IPR004045">
    <property type="entry name" value="Glutathione_S-Trfase_N"/>
</dbReference>
<dbReference type="SUPFAM" id="SSF47616">
    <property type="entry name" value="GST C-terminal domain-like"/>
    <property type="match status" value="1"/>
</dbReference>
<reference evidence="2" key="1">
    <citation type="submission" date="2021-01" db="EMBL/GenBank/DDBJ databases">
        <authorList>
            <person name="Kaushik A."/>
        </authorList>
    </citation>
    <scope>NUCLEOTIDE SEQUENCE</scope>
    <source>
        <strain evidence="2">AG1-1C</strain>
    </source>
</reference>
<dbReference type="Proteomes" id="UP000663846">
    <property type="component" value="Unassembled WGS sequence"/>
</dbReference>
<evidence type="ECO:0000313" key="2">
    <source>
        <dbReference type="EMBL" id="CAE6448847.1"/>
    </source>
</evidence>
<dbReference type="EMBL" id="CAJMWS010000513">
    <property type="protein sequence ID" value="CAE6448847.1"/>
    <property type="molecule type" value="Genomic_DNA"/>
</dbReference>
<dbReference type="Pfam" id="PF22041">
    <property type="entry name" value="GST_C_7"/>
    <property type="match status" value="1"/>
</dbReference>
<sequence>MDHGHQALTKLCKLTLNYKPLPYRVEYISIANIESKLKELGVAPTSHNPFFQYTLPLIADPSGELDGKPIYIVESFNIALYLDQKYPEPKYPVVIPFGTQALQKIATSYITSAALNFGSVILPCAVARTDFLDEKGREYYIRTRKMIYGTDLRELAPEADQNSVKSKEKWEALGHELDLGGQEGPFVMGNRISFADFTIGGIIHWVQKCEGGEMARWKDMSTWQDGRWGAFWKEISKLESDSSEIIG</sequence>
<dbReference type="Gene3D" id="1.20.1050.10">
    <property type="match status" value="1"/>
</dbReference>
<feature type="domain" description="GST N-terminal" evidence="1">
    <location>
        <begin position="1"/>
        <end position="90"/>
    </location>
</feature>
<evidence type="ECO:0000259" key="1">
    <source>
        <dbReference type="PROSITE" id="PS50404"/>
    </source>
</evidence>
<dbReference type="Gene3D" id="3.40.30.10">
    <property type="entry name" value="Glutaredoxin"/>
    <property type="match status" value="1"/>
</dbReference>